<dbReference type="PANTHER" id="PTHR35789">
    <property type="entry name" value="SPORE GERMINATION PROTEIN B3"/>
    <property type="match status" value="1"/>
</dbReference>
<organism evidence="10 11">
    <name type="scientific">Paenibacillus sonchi</name>
    <dbReference type="NCBI Taxonomy" id="373687"/>
    <lineage>
        <taxon>Bacteria</taxon>
        <taxon>Bacillati</taxon>
        <taxon>Bacillota</taxon>
        <taxon>Bacilli</taxon>
        <taxon>Bacillales</taxon>
        <taxon>Paenibacillaceae</taxon>
        <taxon>Paenibacillus</taxon>
        <taxon>Paenibacillus sonchi group</taxon>
    </lineage>
</organism>
<sequence>MYEAKKSRTLCVLLLALLAPLLLSGCWERRELNEMGFVLGMGLDKAESGYRVTMQVVIPSAISSQTVGGTGGGGVPVVVSSFTVPTIYDADRQYSLLSSRSLYKGHIRVLVIGEELARAGIAEALDVFKRSREPRNDFYVMVARDTTAEEVLKILTPMDKLPANKLFYAMDKSYKSSARTVAVPLNEFIENLIYEGINPVLTGVEITGNAKEGDKKSNLDESTPKATLRYRSVAVFKRDKMVGWLSNHQVVGYNYISNRIVHSSGPVPGDDGMPIVIEALHTSTKRKVKVIDGEPHIYIHVRAECNVEEVESKDNMESEKVITELEKKTEERIIYLMKSAVEQINENYNEDIMGFGQMIYRAKPQAWARLQQRKGEDYLKSLPVHYSASVSITRIGVTDKSFIGDIKE</sequence>
<dbReference type="InterPro" id="IPR057336">
    <property type="entry name" value="GerAC_N"/>
</dbReference>
<comment type="similarity">
    <text evidence="2">Belongs to the GerABKC lipoprotein family.</text>
</comment>
<keyword evidence="6" id="KW-0564">Palmitate</keyword>
<dbReference type="Pfam" id="PF05504">
    <property type="entry name" value="Spore_GerAC"/>
    <property type="match status" value="1"/>
</dbReference>
<evidence type="ECO:0000259" key="9">
    <source>
        <dbReference type="Pfam" id="PF25198"/>
    </source>
</evidence>
<dbReference type="PROSITE" id="PS51257">
    <property type="entry name" value="PROKAR_LIPOPROTEIN"/>
    <property type="match status" value="1"/>
</dbReference>
<accession>A0A974PJ65</accession>
<evidence type="ECO:0000256" key="4">
    <source>
        <dbReference type="ARBA" id="ARBA00022729"/>
    </source>
</evidence>
<dbReference type="Gene3D" id="3.30.300.210">
    <property type="entry name" value="Nutrient germinant receptor protein C, domain 3"/>
    <property type="match status" value="1"/>
</dbReference>
<dbReference type="GO" id="GO:0009847">
    <property type="term" value="P:spore germination"/>
    <property type="evidence" value="ECO:0007669"/>
    <property type="project" value="InterPro"/>
</dbReference>
<dbReference type="EMBL" id="CP068595">
    <property type="protein sequence ID" value="QQZ64237.1"/>
    <property type="molecule type" value="Genomic_DNA"/>
</dbReference>
<keyword evidence="4" id="KW-0732">Signal</keyword>
<keyword evidence="7" id="KW-0449">Lipoprotein</keyword>
<comment type="subcellular location">
    <subcellularLocation>
        <location evidence="1">Membrane</location>
        <topology evidence="1">Lipid-anchor</topology>
    </subcellularLocation>
</comment>
<proteinExistence type="inferred from homology"/>
<gene>
    <name evidence="10" type="ORF">JI735_20175</name>
</gene>
<dbReference type="GO" id="GO:0016020">
    <property type="term" value="C:membrane"/>
    <property type="evidence" value="ECO:0007669"/>
    <property type="project" value="UniProtKB-SubCell"/>
</dbReference>
<evidence type="ECO:0000259" key="8">
    <source>
        <dbReference type="Pfam" id="PF05504"/>
    </source>
</evidence>
<evidence type="ECO:0000256" key="5">
    <source>
        <dbReference type="ARBA" id="ARBA00023136"/>
    </source>
</evidence>
<evidence type="ECO:0000313" key="10">
    <source>
        <dbReference type="EMBL" id="QQZ64237.1"/>
    </source>
</evidence>
<dbReference type="PANTHER" id="PTHR35789:SF1">
    <property type="entry name" value="SPORE GERMINATION PROTEIN B3"/>
    <property type="match status" value="1"/>
</dbReference>
<feature type="domain" description="Spore germination GerAC-like C-terminal" evidence="8">
    <location>
        <begin position="233"/>
        <end position="396"/>
    </location>
</feature>
<dbReference type="AlphaFoldDB" id="A0A974PJ65"/>
<protein>
    <submittedName>
        <fullName evidence="10">Ger(X)C family spore germination protein</fullName>
    </submittedName>
</protein>
<keyword evidence="5" id="KW-0472">Membrane</keyword>
<dbReference type="KEGG" id="pson:JI735_20175"/>
<dbReference type="Proteomes" id="UP000595841">
    <property type="component" value="Chromosome"/>
</dbReference>
<keyword evidence="3" id="KW-0309">Germination</keyword>
<dbReference type="NCBIfam" id="TIGR02887">
    <property type="entry name" value="spore_ger_x_C"/>
    <property type="match status" value="1"/>
</dbReference>
<evidence type="ECO:0000256" key="7">
    <source>
        <dbReference type="ARBA" id="ARBA00023288"/>
    </source>
</evidence>
<keyword evidence="11" id="KW-1185">Reference proteome</keyword>
<dbReference type="Pfam" id="PF25198">
    <property type="entry name" value="Spore_GerAC_N"/>
    <property type="match status" value="1"/>
</dbReference>
<dbReference type="InterPro" id="IPR046953">
    <property type="entry name" value="Spore_GerAC-like_C"/>
</dbReference>
<evidence type="ECO:0000256" key="3">
    <source>
        <dbReference type="ARBA" id="ARBA00022544"/>
    </source>
</evidence>
<reference evidence="10 11" key="1">
    <citation type="submission" date="2021-01" db="EMBL/GenBank/DDBJ databases">
        <title>Whole genome sequence of Paenibacillus sonchi LMG 24727 for comparative genomics.</title>
        <authorList>
            <person name="Lee G."/>
            <person name="Kim M.-J."/>
            <person name="Lim K."/>
            <person name="Shin J.-H."/>
        </authorList>
    </citation>
    <scope>NUCLEOTIDE SEQUENCE [LARGE SCALE GENOMIC DNA]</scope>
    <source>
        <strain evidence="10 11">LMG 24727</strain>
    </source>
</reference>
<evidence type="ECO:0000256" key="6">
    <source>
        <dbReference type="ARBA" id="ARBA00023139"/>
    </source>
</evidence>
<evidence type="ECO:0000256" key="2">
    <source>
        <dbReference type="ARBA" id="ARBA00007886"/>
    </source>
</evidence>
<dbReference type="InterPro" id="IPR008844">
    <property type="entry name" value="Spore_GerAC-like"/>
</dbReference>
<evidence type="ECO:0000256" key="1">
    <source>
        <dbReference type="ARBA" id="ARBA00004635"/>
    </source>
</evidence>
<evidence type="ECO:0000313" key="11">
    <source>
        <dbReference type="Proteomes" id="UP000595841"/>
    </source>
</evidence>
<name>A0A974PJ65_9BACL</name>
<dbReference type="InterPro" id="IPR038501">
    <property type="entry name" value="Spore_GerAC_C_sf"/>
</dbReference>
<feature type="domain" description="Spore germination protein N-terminal" evidence="9">
    <location>
        <begin position="29"/>
        <end position="205"/>
    </location>
</feature>